<protein>
    <submittedName>
        <fullName evidence="2">Uncharacterized protein</fullName>
    </submittedName>
</protein>
<dbReference type="Proteomes" id="UP001337655">
    <property type="component" value="Unassembled WGS sequence"/>
</dbReference>
<name>A0AAV9PR71_9PEZI</name>
<reference evidence="2 3" key="1">
    <citation type="submission" date="2023-08" db="EMBL/GenBank/DDBJ databases">
        <title>Black Yeasts Isolated from many extreme environments.</title>
        <authorList>
            <person name="Coleine C."/>
            <person name="Stajich J.E."/>
            <person name="Selbmann L."/>
        </authorList>
    </citation>
    <scope>NUCLEOTIDE SEQUENCE [LARGE SCALE GENOMIC DNA]</scope>
    <source>
        <strain evidence="2 3">CCFEE 5935</strain>
    </source>
</reference>
<gene>
    <name evidence="2" type="ORF">LTR77_000648</name>
</gene>
<comment type="caution">
    <text evidence="2">The sequence shown here is derived from an EMBL/GenBank/DDBJ whole genome shotgun (WGS) entry which is preliminary data.</text>
</comment>
<feature type="compositionally biased region" description="Polar residues" evidence="1">
    <location>
        <begin position="1"/>
        <end position="38"/>
    </location>
</feature>
<organism evidence="2 3">
    <name type="scientific">Saxophila tyrrhenica</name>
    <dbReference type="NCBI Taxonomy" id="1690608"/>
    <lineage>
        <taxon>Eukaryota</taxon>
        <taxon>Fungi</taxon>
        <taxon>Dikarya</taxon>
        <taxon>Ascomycota</taxon>
        <taxon>Pezizomycotina</taxon>
        <taxon>Dothideomycetes</taxon>
        <taxon>Dothideomycetidae</taxon>
        <taxon>Mycosphaerellales</taxon>
        <taxon>Extremaceae</taxon>
        <taxon>Saxophila</taxon>
    </lineage>
</organism>
<evidence type="ECO:0000313" key="3">
    <source>
        <dbReference type="Proteomes" id="UP001337655"/>
    </source>
</evidence>
<proteinExistence type="predicted"/>
<keyword evidence="3" id="KW-1185">Reference proteome</keyword>
<sequence length="91" mass="9408">MASSTNAYTYQKPSTIATRSLVSDTKPTETPSTSSNDVDVQGKPVLQRRTTDNYEKAAAAATKANQIPATTAGSVAASTRGTAAAAELEDE</sequence>
<feature type="compositionally biased region" description="Low complexity" evidence="1">
    <location>
        <begin position="56"/>
        <end position="91"/>
    </location>
</feature>
<dbReference type="GeneID" id="89921998"/>
<dbReference type="AlphaFoldDB" id="A0AAV9PR71"/>
<feature type="region of interest" description="Disordered" evidence="1">
    <location>
        <begin position="1"/>
        <end position="91"/>
    </location>
</feature>
<accession>A0AAV9PR71</accession>
<evidence type="ECO:0000256" key="1">
    <source>
        <dbReference type="SAM" id="MobiDB-lite"/>
    </source>
</evidence>
<dbReference type="RefSeq" id="XP_064664147.1">
    <property type="nucleotide sequence ID" value="XM_064797913.1"/>
</dbReference>
<dbReference type="EMBL" id="JAVRRT010000001">
    <property type="protein sequence ID" value="KAK5175509.1"/>
    <property type="molecule type" value="Genomic_DNA"/>
</dbReference>
<evidence type="ECO:0000313" key="2">
    <source>
        <dbReference type="EMBL" id="KAK5175509.1"/>
    </source>
</evidence>